<comment type="caution">
    <text evidence="7">The sequence shown here is derived from an EMBL/GenBank/DDBJ whole genome shotgun (WGS) entry which is preliminary data.</text>
</comment>
<evidence type="ECO:0000256" key="2">
    <source>
        <dbReference type="ARBA" id="ARBA00022723"/>
    </source>
</evidence>
<dbReference type="Proteomes" id="UP001178507">
    <property type="component" value="Unassembled WGS sequence"/>
</dbReference>
<dbReference type="GO" id="GO:0004722">
    <property type="term" value="F:protein serine/threonine phosphatase activity"/>
    <property type="evidence" value="ECO:0007669"/>
    <property type="project" value="InterPro"/>
</dbReference>
<dbReference type="InterPro" id="IPR001932">
    <property type="entry name" value="PPM-type_phosphatase-like_dom"/>
</dbReference>
<keyword evidence="4 5" id="KW-0904">Protein phosphatase</keyword>
<name>A0AA36JN03_9DINO</name>
<gene>
    <name evidence="7" type="ORF">EVOR1521_LOCUS30382</name>
</gene>
<keyword evidence="8" id="KW-1185">Reference proteome</keyword>
<keyword evidence="3 5" id="KW-0378">Hydrolase</keyword>
<evidence type="ECO:0000313" key="7">
    <source>
        <dbReference type="EMBL" id="CAJ1409218.1"/>
    </source>
</evidence>
<dbReference type="SMART" id="SM00332">
    <property type="entry name" value="PP2Cc"/>
    <property type="match status" value="1"/>
</dbReference>
<dbReference type="SUPFAM" id="SSF81606">
    <property type="entry name" value="PP2C-like"/>
    <property type="match status" value="1"/>
</dbReference>
<evidence type="ECO:0000256" key="1">
    <source>
        <dbReference type="ARBA" id="ARBA00004170"/>
    </source>
</evidence>
<dbReference type="Pfam" id="PF00481">
    <property type="entry name" value="PP2C"/>
    <property type="match status" value="1"/>
</dbReference>
<sequence length="383" mass="41576">MGCCASNAKVKVPKERRRLSVAHVDKSGAHLNADGSSVDDELLALLDRKSVIDIASDVKVGGPKTFMGSTTEAGPGGMTSFCQKSQKVVGDTLDLSAKGVAFTCRKGLKPESPNQDSWCCLKMDTFSIFAVFDGHGQKGHDISEFVKERLPKLILLDPRSKSPEIGGCLVDAFKRVQRLVVAADKQKVLNAQMSGTTATVCFIDHLRDKLTIAHVADSTAAVGSNVGGKWEGTAVTRDHKPNLKGERERIEKSGGKVVFDGYANHRVYAKNARYPGLNMSRCIGDILGHTECGITCEPEITRIDIDKQKDQLLLVCSDGVWEFITAQEAVEIVNLKPFDLSEQAAAVLAKEAWDRWIREEGGAVVDDITVGLVHIGKDKVRTE</sequence>
<dbReference type="InterPro" id="IPR036457">
    <property type="entry name" value="PPM-type-like_dom_sf"/>
</dbReference>
<evidence type="ECO:0000256" key="4">
    <source>
        <dbReference type="ARBA" id="ARBA00022912"/>
    </source>
</evidence>
<organism evidence="7 8">
    <name type="scientific">Effrenium voratum</name>
    <dbReference type="NCBI Taxonomy" id="2562239"/>
    <lineage>
        <taxon>Eukaryota</taxon>
        <taxon>Sar</taxon>
        <taxon>Alveolata</taxon>
        <taxon>Dinophyceae</taxon>
        <taxon>Suessiales</taxon>
        <taxon>Symbiodiniaceae</taxon>
        <taxon>Effrenium</taxon>
    </lineage>
</organism>
<protein>
    <recommendedName>
        <fullName evidence="6">PPM-type phosphatase domain-containing protein</fullName>
    </recommendedName>
</protein>
<proteinExistence type="inferred from homology"/>
<accession>A0AA36JN03</accession>
<dbReference type="GO" id="GO:0016020">
    <property type="term" value="C:membrane"/>
    <property type="evidence" value="ECO:0007669"/>
    <property type="project" value="UniProtKB-SubCell"/>
</dbReference>
<dbReference type="EMBL" id="CAUJNA010003758">
    <property type="protein sequence ID" value="CAJ1409218.1"/>
    <property type="molecule type" value="Genomic_DNA"/>
</dbReference>
<comment type="similarity">
    <text evidence="5">Belongs to the PP2C family.</text>
</comment>
<dbReference type="GO" id="GO:0046872">
    <property type="term" value="F:metal ion binding"/>
    <property type="evidence" value="ECO:0007669"/>
    <property type="project" value="UniProtKB-KW"/>
</dbReference>
<reference evidence="7" key="1">
    <citation type="submission" date="2023-08" db="EMBL/GenBank/DDBJ databases">
        <authorList>
            <person name="Chen Y."/>
            <person name="Shah S."/>
            <person name="Dougan E. K."/>
            <person name="Thang M."/>
            <person name="Chan C."/>
        </authorList>
    </citation>
    <scope>NUCLEOTIDE SEQUENCE</scope>
</reference>
<evidence type="ECO:0000313" key="8">
    <source>
        <dbReference type="Proteomes" id="UP001178507"/>
    </source>
</evidence>
<dbReference type="PROSITE" id="PS01032">
    <property type="entry name" value="PPM_1"/>
    <property type="match status" value="1"/>
</dbReference>
<feature type="domain" description="PPM-type phosphatase" evidence="6">
    <location>
        <begin position="99"/>
        <end position="375"/>
    </location>
</feature>
<dbReference type="CDD" id="cd00143">
    <property type="entry name" value="PP2Cc"/>
    <property type="match status" value="1"/>
</dbReference>
<dbReference type="Gene3D" id="3.60.40.10">
    <property type="entry name" value="PPM-type phosphatase domain"/>
    <property type="match status" value="1"/>
</dbReference>
<evidence type="ECO:0000259" key="6">
    <source>
        <dbReference type="PROSITE" id="PS51746"/>
    </source>
</evidence>
<comment type="subcellular location">
    <subcellularLocation>
        <location evidence="1">Membrane</location>
        <topology evidence="1">Peripheral membrane protein</topology>
    </subcellularLocation>
</comment>
<evidence type="ECO:0000256" key="5">
    <source>
        <dbReference type="RuleBase" id="RU003465"/>
    </source>
</evidence>
<dbReference type="InterPro" id="IPR000222">
    <property type="entry name" value="PP2C_BS"/>
</dbReference>
<dbReference type="InterPro" id="IPR015655">
    <property type="entry name" value="PP2C"/>
</dbReference>
<dbReference type="PANTHER" id="PTHR47992">
    <property type="entry name" value="PROTEIN PHOSPHATASE"/>
    <property type="match status" value="1"/>
</dbReference>
<dbReference type="PROSITE" id="PS51746">
    <property type="entry name" value="PPM_2"/>
    <property type="match status" value="1"/>
</dbReference>
<dbReference type="AlphaFoldDB" id="A0AA36JN03"/>
<evidence type="ECO:0000256" key="3">
    <source>
        <dbReference type="ARBA" id="ARBA00022801"/>
    </source>
</evidence>
<keyword evidence="2" id="KW-0479">Metal-binding</keyword>